<dbReference type="InterPro" id="IPR034922">
    <property type="entry name" value="REX1-like_exo"/>
</dbReference>
<evidence type="ECO:0000256" key="4">
    <source>
        <dbReference type="ARBA" id="ARBA00022801"/>
    </source>
</evidence>
<dbReference type="CDD" id="cd06145">
    <property type="entry name" value="REX1_like"/>
    <property type="match status" value="1"/>
</dbReference>
<evidence type="ECO:0000256" key="3">
    <source>
        <dbReference type="ARBA" id="ARBA00022722"/>
    </source>
</evidence>
<dbReference type="SMART" id="SM00479">
    <property type="entry name" value="EXOIII"/>
    <property type="match status" value="1"/>
</dbReference>
<comment type="subcellular location">
    <subcellularLocation>
        <location evidence="1">Nucleus</location>
    </subcellularLocation>
</comment>
<dbReference type="PANTHER" id="PTHR12801:SF82">
    <property type="entry name" value="RNA EXONUCLEASE 5"/>
    <property type="match status" value="1"/>
</dbReference>
<keyword evidence="10" id="KW-1185">Reference proteome</keyword>
<dbReference type="Gene3D" id="3.30.420.10">
    <property type="entry name" value="Ribonuclease H-like superfamily/Ribonuclease H"/>
    <property type="match status" value="1"/>
</dbReference>
<dbReference type="GO" id="GO:0003676">
    <property type="term" value="F:nucleic acid binding"/>
    <property type="evidence" value="ECO:0007669"/>
    <property type="project" value="InterPro"/>
</dbReference>
<name>A0AAW1CWJ8_9HEMI</name>
<dbReference type="InterPro" id="IPR012337">
    <property type="entry name" value="RNaseH-like_sf"/>
</dbReference>
<feature type="compositionally biased region" description="Polar residues" evidence="7">
    <location>
        <begin position="1"/>
        <end position="15"/>
    </location>
</feature>
<dbReference type="EMBL" id="JAPXFL010000008">
    <property type="protein sequence ID" value="KAK9502826.1"/>
    <property type="molecule type" value="Genomic_DNA"/>
</dbReference>
<keyword evidence="4" id="KW-0378">Hydrolase</keyword>
<dbReference type="GO" id="GO:0005634">
    <property type="term" value="C:nucleus"/>
    <property type="evidence" value="ECO:0007669"/>
    <property type="project" value="UniProtKB-SubCell"/>
</dbReference>
<dbReference type="PANTHER" id="PTHR12801">
    <property type="entry name" value="RNA EXONUCLEASE REXO1 / RECO3 FAMILY MEMBER-RELATED"/>
    <property type="match status" value="1"/>
</dbReference>
<keyword evidence="5" id="KW-0269">Exonuclease</keyword>
<dbReference type="InterPro" id="IPR047021">
    <property type="entry name" value="REXO1/3/4-like"/>
</dbReference>
<dbReference type="GO" id="GO:0004527">
    <property type="term" value="F:exonuclease activity"/>
    <property type="evidence" value="ECO:0007669"/>
    <property type="project" value="UniProtKB-KW"/>
</dbReference>
<accession>A0AAW1CWJ8</accession>
<dbReference type="AlphaFoldDB" id="A0AAW1CWJ8"/>
<sequence length="716" mass="81412">MKQENTSLSSKQMQRLENKKRKMSALYMISKLNEEDKWKSMLKTDSSLQEENFGTKKIKLDNFGNQASDNSFQCKNSETENLNGCVRGQPEVVRRNLTEDEVKTLRVLIKKRFAAKKNLPKLRLKEAGDQASIDNPKEKKIPLFLSDVQHFILYALHGHMSTGNIPRWVIIEKFANIKNILFLVVEGMSFNDYKNYESLCPELKGFPHKLEVITPLAYGGCLIRELATLPLTESQRHKLEKKFGSIGEASANNKVYKILRTMFPMSLHKRNNKNNDSKNSKHSFPKTELLLSPWQMLEEGYPIALEGELKAKYADFVYTKDRYEEVTPNSPMWALDCEMCQTRAGSELTRISIVNEKLESVYESFVKPYNPIVNYLTRFSGITPKLLENVEVRLEDVQRTIREIMPPDLILIGHSLGSDLHALRMLHPYCIDTSVIFNLSGERMRKTKLKVLAAEFLGEQIQCGTTGHDSIEDSSACMKLVHEKLKHCIEWGDAVISGPHAVERIIAERRLMHKASKSTNVSVTENKLSENTMKPKVIATQVPLIKEKQSLPKYVAGEDVVQMQMFTTSVFSHLVTREKTSLLVGKSMIINDFIKYIPEDLRIFQPESRMKVSEQPTNKAIIKFGRNNAVDSGVTMMYTSVEKSPEDTAVKVNKLVKKLTKYLSGNTLVAVLLAGRNTAFDELDTSNHGLLLLNLHQEAVPPIRLERDIIDDNTVG</sequence>
<proteinExistence type="inferred from homology"/>
<dbReference type="FunFam" id="3.30.420.10:FF:000019">
    <property type="entry name" value="RNA exonuclease NEF-sp"/>
    <property type="match status" value="1"/>
</dbReference>
<feature type="region of interest" description="Disordered" evidence="7">
    <location>
        <begin position="1"/>
        <end position="20"/>
    </location>
</feature>
<evidence type="ECO:0000256" key="1">
    <source>
        <dbReference type="ARBA" id="ARBA00004123"/>
    </source>
</evidence>
<evidence type="ECO:0000256" key="7">
    <source>
        <dbReference type="SAM" id="MobiDB-lite"/>
    </source>
</evidence>
<evidence type="ECO:0000313" key="10">
    <source>
        <dbReference type="Proteomes" id="UP001461498"/>
    </source>
</evidence>
<dbReference type="Proteomes" id="UP001461498">
    <property type="component" value="Unassembled WGS sequence"/>
</dbReference>
<evidence type="ECO:0000259" key="8">
    <source>
        <dbReference type="SMART" id="SM00479"/>
    </source>
</evidence>
<dbReference type="InterPro" id="IPR036397">
    <property type="entry name" value="RNaseH_sf"/>
</dbReference>
<evidence type="ECO:0000313" key="9">
    <source>
        <dbReference type="EMBL" id="KAK9502826.1"/>
    </source>
</evidence>
<dbReference type="SUPFAM" id="SSF53098">
    <property type="entry name" value="Ribonuclease H-like"/>
    <property type="match status" value="1"/>
</dbReference>
<dbReference type="InterPro" id="IPR013520">
    <property type="entry name" value="Ribonucl_H"/>
</dbReference>
<organism evidence="9 10">
    <name type="scientific">Rhynocoris fuscipes</name>
    <dbReference type="NCBI Taxonomy" id="488301"/>
    <lineage>
        <taxon>Eukaryota</taxon>
        <taxon>Metazoa</taxon>
        <taxon>Ecdysozoa</taxon>
        <taxon>Arthropoda</taxon>
        <taxon>Hexapoda</taxon>
        <taxon>Insecta</taxon>
        <taxon>Pterygota</taxon>
        <taxon>Neoptera</taxon>
        <taxon>Paraneoptera</taxon>
        <taxon>Hemiptera</taxon>
        <taxon>Heteroptera</taxon>
        <taxon>Panheteroptera</taxon>
        <taxon>Cimicomorpha</taxon>
        <taxon>Reduviidae</taxon>
        <taxon>Harpactorinae</taxon>
        <taxon>Harpactorini</taxon>
        <taxon>Rhynocoris</taxon>
    </lineage>
</organism>
<keyword evidence="6" id="KW-0539">Nucleus</keyword>
<keyword evidence="3" id="KW-0540">Nuclease</keyword>
<feature type="domain" description="Exonuclease" evidence="8">
    <location>
        <begin position="331"/>
        <end position="490"/>
    </location>
</feature>
<protein>
    <recommendedName>
        <fullName evidence="8">Exonuclease domain-containing protein</fullName>
    </recommendedName>
</protein>
<evidence type="ECO:0000256" key="2">
    <source>
        <dbReference type="ARBA" id="ARBA00006357"/>
    </source>
</evidence>
<evidence type="ECO:0000256" key="6">
    <source>
        <dbReference type="ARBA" id="ARBA00023242"/>
    </source>
</evidence>
<reference evidence="9 10" key="1">
    <citation type="submission" date="2022-12" db="EMBL/GenBank/DDBJ databases">
        <title>Chromosome-level genome assembly of true bugs.</title>
        <authorList>
            <person name="Ma L."/>
            <person name="Li H."/>
        </authorList>
    </citation>
    <scope>NUCLEOTIDE SEQUENCE [LARGE SCALE GENOMIC DNA]</scope>
    <source>
        <strain evidence="9">Lab_2022b</strain>
    </source>
</reference>
<gene>
    <name evidence="9" type="ORF">O3M35_011525</name>
</gene>
<comment type="similarity">
    <text evidence="2">Belongs to the REXO1/REXO3 family.</text>
</comment>
<evidence type="ECO:0000256" key="5">
    <source>
        <dbReference type="ARBA" id="ARBA00022839"/>
    </source>
</evidence>
<comment type="caution">
    <text evidence="9">The sequence shown here is derived from an EMBL/GenBank/DDBJ whole genome shotgun (WGS) entry which is preliminary data.</text>
</comment>